<sequence>MMEKFSELSHKLTELKDIKYDLQIQKEEQEESKLTVIKHLESIQLLNKDIDLSKVEESLKKQLKLQNEITTNSFSKLLENLELLNSRLEGINSSKKEMELLVLEEKLDKFRIITTKHNDDIAETLSKISKETITENEKIMTENNEVLLKLQTESITKGIKDEFKSNIKDTNEFHKSLKEGINQSLELFEKKILNQDTNEKIEEMFSSLKETLSKESDKMKDFVTIEKLKQIITSDIISSVADKPQQTELIKLITSMSKTLIDSREMQLKEQKNISDDQKSGIAELNTIISELSKQSEVISESHLVLLDKQNNLFEFSQGLSSDIKEGNLFVKPIGNQIKSFEDEVNEKFLKTNTTMDELLQNMSNLVVSVNKQSEGISQNERNKDAIIGSILDHKNLAKDNQKEVIEFISKLNKKLDDKKEMNDQNTVEKQNIEIKRINDLLEAEREKVAQLTNKRLKF</sequence>
<dbReference type="EMBL" id="BSXV01003299">
    <property type="protein sequence ID" value="GME98030.1"/>
    <property type="molecule type" value="Genomic_DNA"/>
</dbReference>
<evidence type="ECO:0000313" key="1">
    <source>
        <dbReference type="EMBL" id="GME98030.1"/>
    </source>
</evidence>
<proteinExistence type="predicted"/>
<comment type="caution">
    <text evidence="1">The sequence shown here is derived from an EMBL/GenBank/DDBJ whole genome shotgun (WGS) entry which is preliminary data.</text>
</comment>
<evidence type="ECO:0000313" key="2">
    <source>
        <dbReference type="Proteomes" id="UP001165101"/>
    </source>
</evidence>
<reference evidence="1" key="1">
    <citation type="submission" date="2023-04" db="EMBL/GenBank/DDBJ databases">
        <title>Candida boidinii NBRC 1967.</title>
        <authorList>
            <person name="Ichikawa N."/>
            <person name="Sato H."/>
            <person name="Tonouchi N."/>
        </authorList>
    </citation>
    <scope>NUCLEOTIDE SEQUENCE</scope>
    <source>
        <strain evidence="1">NBRC 1967</strain>
    </source>
</reference>
<keyword evidence="2" id="KW-1185">Reference proteome</keyword>
<protein>
    <submittedName>
        <fullName evidence="1">Unnamed protein product</fullName>
    </submittedName>
</protein>
<dbReference type="Proteomes" id="UP001165101">
    <property type="component" value="Unassembled WGS sequence"/>
</dbReference>
<organism evidence="1 2">
    <name type="scientific">Candida boidinii</name>
    <name type="common">Yeast</name>
    <dbReference type="NCBI Taxonomy" id="5477"/>
    <lineage>
        <taxon>Eukaryota</taxon>
        <taxon>Fungi</taxon>
        <taxon>Dikarya</taxon>
        <taxon>Ascomycota</taxon>
        <taxon>Saccharomycotina</taxon>
        <taxon>Pichiomycetes</taxon>
        <taxon>Pichiales</taxon>
        <taxon>Pichiaceae</taxon>
        <taxon>Ogataea</taxon>
        <taxon>Ogataea/Candida clade</taxon>
    </lineage>
</organism>
<accession>A0ACB5TZQ2</accession>
<name>A0ACB5TZQ2_CANBO</name>
<gene>
    <name evidence="1" type="ORF">Cboi01_000480900</name>
</gene>